<dbReference type="Pfam" id="PF01965">
    <property type="entry name" value="DJ-1_PfpI"/>
    <property type="match status" value="1"/>
</dbReference>
<feature type="domain" description="Heavy metal binding" evidence="3">
    <location>
        <begin position="43"/>
        <end position="62"/>
    </location>
</feature>
<keyword evidence="5" id="KW-1185">Reference proteome</keyword>
<dbReference type="RefSeq" id="WP_273629262.1">
    <property type="nucleotide sequence ID" value="NZ_CP117167.1"/>
</dbReference>
<evidence type="ECO:0000256" key="1">
    <source>
        <dbReference type="SAM" id="SignalP"/>
    </source>
</evidence>
<dbReference type="EMBL" id="CP117167">
    <property type="protein sequence ID" value="WCT11073.1"/>
    <property type="molecule type" value="Genomic_DNA"/>
</dbReference>
<dbReference type="InterPro" id="IPR029062">
    <property type="entry name" value="Class_I_gatase-like"/>
</dbReference>
<sequence>MKILFCCLLILLSVVTVQPASSQTKTAAKAKTAYFCDPCGNDCDKIAFDKPGKCPHCGMTLTLQDVATHEKNMNLKRLKVLFYLQDGVEVLDFAGPMEVFSYAGFDVAVVSKTKDPIVAQGVLKIIPQYSINDAPAADILAFFGGSAWNAVKEPSVIKWVQDAPKPQYYFSVCTGAFILGKAGMLDGLTVTTFHESIEGLQHDVPKAKVLSNVRFVDNGKVITTAGISAGIDGALHLVEKIRGRDVAVQIAKYMEYDKWVPAQGLVMKPVAATP</sequence>
<evidence type="ECO:0000259" key="2">
    <source>
        <dbReference type="Pfam" id="PF01965"/>
    </source>
</evidence>
<feature type="chain" id="PRO_5046330130" evidence="1">
    <location>
        <begin position="23"/>
        <end position="274"/>
    </location>
</feature>
<dbReference type="PANTHER" id="PTHR43130">
    <property type="entry name" value="ARAC-FAMILY TRANSCRIPTIONAL REGULATOR"/>
    <property type="match status" value="1"/>
</dbReference>
<dbReference type="SUPFAM" id="SSF52317">
    <property type="entry name" value="Class I glutamine amidotransferase-like"/>
    <property type="match status" value="1"/>
</dbReference>
<accession>A0ABY7T471</accession>
<dbReference type="Gene3D" id="3.40.50.880">
    <property type="match status" value="1"/>
</dbReference>
<dbReference type="InterPro" id="IPR045800">
    <property type="entry name" value="HMBD"/>
</dbReference>
<name>A0ABY7T471_9SPHI</name>
<dbReference type="PANTHER" id="PTHR43130:SF14">
    <property type="entry name" value="DJ-1_PFPI DOMAIN-CONTAINING PROTEIN"/>
    <property type="match status" value="1"/>
</dbReference>
<dbReference type="Pfam" id="PF19335">
    <property type="entry name" value="HMBD"/>
    <property type="match status" value="1"/>
</dbReference>
<keyword evidence="1" id="KW-0732">Signal</keyword>
<gene>
    <name evidence="4" type="ORF">PQO05_20245</name>
</gene>
<dbReference type="CDD" id="cd03139">
    <property type="entry name" value="GATase1_PfpI_2"/>
    <property type="match status" value="1"/>
</dbReference>
<evidence type="ECO:0000313" key="4">
    <source>
        <dbReference type="EMBL" id="WCT11073.1"/>
    </source>
</evidence>
<evidence type="ECO:0000313" key="5">
    <source>
        <dbReference type="Proteomes" id="UP001216139"/>
    </source>
</evidence>
<feature type="domain" description="DJ-1/PfpI" evidence="2">
    <location>
        <begin position="79"/>
        <end position="239"/>
    </location>
</feature>
<protein>
    <submittedName>
        <fullName evidence="4">DJ-1/PfpI family protein</fullName>
    </submittedName>
</protein>
<organism evidence="4 5">
    <name type="scientific">Mucilaginibacter jinjuensis</name>
    <dbReference type="NCBI Taxonomy" id="1176721"/>
    <lineage>
        <taxon>Bacteria</taxon>
        <taxon>Pseudomonadati</taxon>
        <taxon>Bacteroidota</taxon>
        <taxon>Sphingobacteriia</taxon>
        <taxon>Sphingobacteriales</taxon>
        <taxon>Sphingobacteriaceae</taxon>
        <taxon>Mucilaginibacter</taxon>
    </lineage>
</organism>
<dbReference type="InterPro" id="IPR002818">
    <property type="entry name" value="DJ-1/PfpI"/>
</dbReference>
<feature type="signal peptide" evidence="1">
    <location>
        <begin position="1"/>
        <end position="22"/>
    </location>
</feature>
<reference evidence="4 5" key="1">
    <citation type="submission" date="2023-02" db="EMBL/GenBank/DDBJ databases">
        <title>Genome sequence of Mucilaginibacter jinjuensis strain KACC 16571.</title>
        <authorList>
            <person name="Kim S."/>
            <person name="Heo J."/>
            <person name="Kwon S.-W."/>
        </authorList>
    </citation>
    <scope>NUCLEOTIDE SEQUENCE [LARGE SCALE GENOMIC DNA]</scope>
    <source>
        <strain evidence="4 5">KACC 16571</strain>
    </source>
</reference>
<dbReference type="InterPro" id="IPR052158">
    <property type="entry name" value="INH-QAR"/>
</dbReference>
<proteinExistence type="predicted"/>
<evidence type="ECO:0000259" key="3">
    <source>
        <dbReference type="Pfam" id="PF19335"/>
    </source>
</evidence>
<dbReference type="Proteomes" id="UP001216139">
    <property type="component" value="Chromosome"/>
</dbReference>